<gene>
    <name evidence="2" type="ORF">TSOC_004948</name>
</gene>
<dbReference type="PANTHER" id="PTHR45733">
    <property type="entry name" value="FORMIN-J"/>
    <property type="match status" value="1"/>
</dbReference>
<feature type="region of interest" description="Disordered" evidence="1">
    <location>
        <begin position="555"/>
        <end position="680"/>
    </location>
</feature>
<organism evidence="2 3">
    <name type="scientific">Tetrabaena socialis</name>
    <dbReference type="NCBI Taxonomy" id="47790"/>
    <lineage>
        <taxon>Eukaryota</taxon>
        <taxon>Viridiplantae</taxon>
        <taxon>Chlorophyta</taxon>
        <taxon>core chlorophytes</taxon>
        <taxon>Chlorophyceae</taxon>
        <taxon>CS clade</taxon>
        <taxon>Chlamydomonadales</taxon>
        <taxon>Tetrabaenaceae</taxon>
        <taxon>Tetrabaena</taxon>
    </lineage>
</organism>
<feature type="compositionally biased region" description="Low complexity" evidence="1">
    <location>
        <begin position="169"/>
        <end position="213"/>
    </location>
</feature>
<accession>A0A2J8A7Q0</accession>
<feature type="compositionally biased region" description="Low complexity" evidence="1">
    <location>
        <begin position="224"/>
        <end position="243"/>
    </location>
</feature>
<evidence type="ECO:0000256" key="1">
    <source>
        <dbReference type="SAM" id="MobiDB-lite"/>
    </source>
</evidence>
<feature type="compositionally biased region" description="Low complexity" evidence="1">
    <location>
        <begin position="113"/>
        <end position="122"/>
    </location>
</feature>
<feature type="region of interest" description="Disordered" evidence="1">
    <location>
        <begin position="489"/>
        <end position="516"/>
    </location>
</feature>
<comment type="caution">
    <text evidence="2">The sequence shown here is derived from an EMBL/GenBank/DDBJ whole genome shotgun (WGS) entry which is preliminary data.</text>
</comment>
<feature type="region of interest" description="Disordered" evidence="1">
    <location>
        <begin position="85"/>
        <end position="275"/>
    </location>
</feature>
<reference evidence="2 3" key="1">
    <citation type="journal article" date="2017" name="Mol. Biol. Evol.">
        <title>The 4-celled Tetrabaena socialis nuclear genome reveals the essential components for genetic control of cell number at the origin of multicellularity in the volvocine lineage.</title>
        <authorList>
            <person name="Featherston J."/>
            <person name="Arakaki Y."/>
            <person name="Hanschen E.R."/>
            <person name="Ferris P.J."/>
            <person name="Michod R.E."/>
            <person name="Olson B.J.S.C."/>
            <person name="Nozaki H."/>
            <person name="Durand P.M."/>
        </authorList>
    </citation>
    <scope>NUCLEOTIDE SEQUENCE [LARGE SCALE GENOMIC DNA]</scope>
    <source>
        <strain evidence="2 3">NIES-571</strain>
    </source>
</reference>
<evidence type="ECO:0000313" key="3">
    <source>
        <dbReference type="Proteomes" id="UP000236333"/>
    </source>
</evidence>
<proteinExistence type="predicted"/>
<feature type="compositionally biased region" description="Acidic residues" evidence="1">
    <location>
        <begin position="101"/>
        <end position="112"/>
    </location>
</feature>
<dbReference type="InterPro" id="IPR051144">
    <property type="entry name" value="Formin_homology_domain"/>
</dbReference>
<feature type="compositionally biased region" description="Low complexity" evidence="1">
    <location>
        <begin position="490"/>
        <end position="507"/>
    </location>
</feature>
<feature type="region of interest" description="Disordered" evidence="1">
    <location>
        <begin position="368"/>
        <end position="413"/>
    </location>
</feature>
<name>A0A2J8A7Q0_9CHLO</name>
<keyword evidence="3" id="KW-1185">Reference proteome</keyword>
<dbReference type="Proteomes" id="UP000236333">
    <property type="component" value="Unassembled WGS sequence"/>
</dbReference>
<dbReference type="AlphaFoldDB" id="A0A2J8A7Q0"/>
<feature type="compositionally biased region" description="Low complexity" evidence="1">
    <location>
        <begin position="627"/>
        <end position="636"/>
    </location>
</feature>
<dbReference type="OrthoDB" id="552625at2759"/>
<evidence type="ECO:0000313" key="2">
    <source>
        <dbReference type="EMBL" id="PNH08493.1"/>
    </source>
</evidence>
<sequence length="680" mass="70295">MADKGRRNTGYWAPFNVWWRAHLLKTGERPKAEDLKRWHQEDARTAFPHEPPTYTMIRNHAKGLRDIASVKEYFRDYRARKRRAVADLAGSSHPRRAVADAQDEEDEGEEEASGSACSWASGRDSDYGSDEEGSGGSKRKRQARARQGSSRQKGQQRQKGTRTQHEESQQSPQQSQEQARQGQQADAARQGQQQQQQQQHPHQEQQQQQQPEELAITVRPSLPLQHSAAHQQHQQQRQLSAAAGATGRRGLVTRSRAAPSGSLTEPPCTPPAGTHPSTALVGAAAACSSSCSLLAALPREEVQTQRQAVHAQQPDPATAMPYDIARTATQEGGRAARPAQRPPLGCSASQPVTPPFASSIAGVDGAAGGAGGGGAAPHEELYTGLHGGGGGGGGPAAGPTGLGDEGGGRAQPWTPFAIAARGDALPWEARGCAHSGAEGGGSGAASHAAALHCTSAAAMSYDASLAAACGGERAPDASLDAAGRLQQYQPSVASRSAPPDADAAAAGAHGGGDAWLRHPQHRQQHLLPSVGSRHGSSGPLLLPWGAEGALLAEGDAAHQPRAAPSPFAAGPLAWDGGRRPSLPDAFSPRHLMLGGGALGGPPPVTTGFGQGRAPAAPPGSSPGGGRTPQPRRAGAGSPPGRKMGRGPEQSIEWKQETAQGKGKEGGAAVRLGCVGPDCIG</sequence>
<feature type="region of interest" description="Disordered" evidence="1">
    <location>
        <begin position="330"/>
        <end position="351"/>
    </location>
</feature>
<feature type="compositionally biased region" description="Gly residues" evidence="1">
    <location>
        <begin position="385"/>
        <end position="409"/>
    </location>
</feature>
<protein>
    <submittedName>
        <fullName evidence="2">Uncharacterized protein</fullName>
    </submittedName>
</protein>
<dbReference type="EMBL" id="PGGS01000127">
    <property type="protein sequence ID" value="PNH08493.1"/>
    <property type="molecule type" value="Genomic_DNA"/>
</dbReference>